<dbReference type="Gene3D" id="1.25.10.10">
    <property type="entry name" value="Leucine-rich Repeat Variant"/>
    <property type="match status" value="1"/>
</dbReference>
<evidence type="ECO:0000256" key="7">
    <source>
        <dbReference type="ARBA" id="ARBA00023004"/>
    </source>
</evidence>
<dbReference type="GO" id="GO:0046872">
    <property type="term" value="F:metal ion binding"/>
    <property type="evidence" value="ECO:0007669"/>
    <property type="project" value="UniProtKB-KW"/>
</dbReference>
<evidence type="ECO:0000313" key="11">
    <source>
        <dbReference type="Proteomes" id="UP000010880"/>
    </source>
</evidence>
<keyword evidence="7" id="KW-0408">Iron</keyword>
<dbReference type="InterPro" id="IPR016024">
    <property type="entry name" value="ARM-type_fold"/>
</dbReference>
<dbReference type="Pfam" id="PF13484">
    <property type="entry name" value="Fer4_16"/>
    <property type="match status" value="1"/>
</dbReference>
<dbReference type="STRING" id="748449.Halha_0327"/>
<dbReference type="SUPFAM" id="SSF48371">
    <property type="entry name" value="ARM repeat"/>
    <property type="match status" value="1"/>
</dbReference>
<dbReference type="InterPro" id="IPR004155">
    <property type="entry name" value="PBS_lyase_HEAT"/>
</dbReference>
<name>L0K5R4_HALHC</name>
<reference evidence="11" key="1">
    <citation type="submission" date="2012-02" db="EMBL/GenBank/DDBJ databases">
        <title>The complete genome of Halobacteroides halobius DSM 5150.</title>
        <authorList>
            <person name="Lucas S."/>
            <person name="Copeland A."/>
            <person name="Lapidus A."/>
            <person name="Glavina del Rio T."/>
            <person name="Dalin E."/>
            <person name="Tice H."/>
            <person name="Bruce D."/>
            <person name="Goodwin L."/>
            <person name="Pitluck S."/>
            <person name="Peters L."/>
            <person name="Mikhailova N."/>
            <person name="Gu W."/>
            <person name="Kyrpides N."/>
            <person name="Mavromatis K."/>
            <person name="Ivanova N."/>
            <person name="Brettin T."/>
            <person name="Detter J.C."/>
            <person name="Han C."/>
            <person name="Larimer F."/>
            <person name="Land M."/>
            <person name="Hauser L."/>
            <person name="Markowitz V."/>
            <person name="Cheng J.-F."/>
            <person name="Hugenholtz P."/>
            <person name="Woyke T."/>
            <person name="Wu D."/>
            <person name="Tindall B."/>
            <person name="Pomrenke H."/>
            <person name="Brambilla E."/>
            <person name="Klenk H.-P."/>
            <person name="Eisen J.A."/>
        </authorList>
    </citation>
    <scope>NUCLEOTIDE SEQUENCE [LARGE SCALE GENOMIC DNA]</scope>
    <source>
        <strain evidence="11">ATCC 35273 / DSM 5150 / MD-1</strain>
    </source>
</reference>
<evidence type="ECO:0000256" key="2">
    <source>
        <dbReference type="ARBA" id="ARBA00022490"/>
    </source>
</evidence>
<evidence type="ECO:0000256" key="1">
    <source>
        <dbReference type="ARBA" id="ARBA00022485"/>
    </source>
</evidence>
<dbReference type="Proteomes" id="UP000010880">
    <property type="component" value="Chromosome"/>
</dbReference>
<keyword evidence="11" id="KW-1185">Reference proteome</keyword>
<dbReference type="SMART" id="SM00567">
    <property type="entry name" value="EZ_HEAT"/>
    <property type="match status" value="2"/>
</dbReference>
<feature type="domain" description="4Fe-4S ferredoxin-type" evidence="9">
    <location>
        <begin position="176"/>
        <end position="208"/>
    </location>
</feature>
<keyword evidence="3" id="KW-0819">tRNA processing</keyword>
<protein>
    <submittedName>
        <fullName evidence="10">Iron-sulfur cluster binding protein, putative</fullName>
    </submittedName>
</protein>
<dbReference type="KEGG" id="hhl:Halha_0327"/>
<dbReference type="GO" id="GO:0052693">
    <property type="term" value="F:epoxyqueuosine reductase activity"/>
    <property type="evidence" value="ECO:0007669"/>
    <property type="project" value="TreeGrafter"/>
</dbReference>
<dbReference type="Gene3D" id="3.30.70.20">
    <property type="match status" value="1"/>
</dbReference>
<dbReference type="PROSITE" id="PS51379">
    <property type="entry name" value="4FE4S_FER_2"/>
    <property type="match status" value="1"/>
</dbReference>
<dbReference type="InterPro" id="IPR004453">
    <property type="entry name" value="QueG"/>
</dbReference>
<dbReference type="GO" id="GO:0051539">
    <property type="term" value="F:4 iron, 4 sulfur cluster binding"/>
    <property type="evidence" value="ECO:0007669"/>
    <property type="project" value="UniProtKB-KW"/>
</dbReference>
<dbReference type="GO" id="GO:0008616">
    <property type="term" value="P:tRNA queuosine(34) biosynthetic process"/>
    <property type="evidence" value="ECO:0007669"/>
    <property type="project" value="UniProtKB-KW"/>
</dbReference>
<evidence type="ECO:0000256" key="5">
    <source>
        <dbReference type="ARBA" id="ARBA00022785"/>
    </source>
</evidence>
<accession>L0K5R4</accession>
<evidence type="ECO:0000313" key="10">
    <source>
        <dbReference type="EMBL" id="AGB40336.1"/>
    </source>
</evidence>
<evidence type="ECO:0000256" key="6">
    <source>
        <dbReference type="ARBA" id="ARBA00023002"/>
    </source>
</evidence>
<dbReference type="eggNOG" id="COG1600">
    <property type="taxonomic scope" value="Bacteria"/>
</dbReference>
<dbReference type="Pfam" id="PF08331">
    <property type="entry name" value="QueG_DUF1730"/>
    <property type="match status" value="1"/>
</dbReference>
<dbReference type="InterPro" id="IPR017896">
    <property type="entry name" value="4Fe4S_Fe-S-bd"/>
</dbReference>
<dbReference type="InterPro" id="IPR017900">
    <property type="entry name" value="4Fe4S_Fe_S_CS"/>
</dbReference>
<keyword evidence="2" id="KW-0963">Cytoplasm</keyword>
<dbReference type="InterPro" id="IPR011989">
    <property type="entry name" value="ARM-like"/>
</dbReference>
<sequence length="374" mass="42621">MKLKSKINQYATKLGIDKIGITTTDDFSRLRDFLYKMREKEFLSKFVKKDLELITDPKEVLSNAKSVIVCAISYQVDDVYITESKEKTTKELRGKLSRFAWGQDYHHVLGKKLDKLVQFLQREEENLKAKTFVDTGPTIDRALARRAGIGWQGKNCSIINPEYGSWIFIGGIITNLDLEIDQPIEDQCGDCRKCLDACPTGALKAPYTLDSRKCLGYLTLKRGYIDRDNRKKFGTRLWGCDTCQEVCPSNQEVEIGDHKEFRPQKLAAYPKLPQLLSLTKSEYRDKFGPTPMNWRGKRPIQRNAAIILGNLGDKEAVPYLIEALEDPKPIVRAHAAWALAEIGDGSVVDDLKKVLVKEKEERVKEEVQEAINQF</sequence>
<keyword evidence="8" id="KW-0411">Iron-sulfur</keyword>
<dbReference type="PANTHER" id="PTHR30002">
    <property type="entry name" value="EPOXYQUEUOSINE REDUCTASE"/>
    <property type="match status" value="1"/>
</dbReference>
<organism evidence="10 11">
    <name type="scientific">Halobacteroides halobius (strain ATCC 35273 / DSM 5150 / MD-1)</name>
    <dbReference type="NCBI Taxonomy" id="748449"/>
    <lineage>
        <taxon>Bacteria</taxon>
        <taxon>Bacillati</taxon>
        <taxon>Bacillota</taxon>
        <taxon>Clostridia</taxon>
        <taxon>Halanaerobiales</taxon>
        <taxon>Halobacteroidaceae</taxon>
        <taxon>Halobacteroides</taxon>
    </lineage>
</organism>
<keyword evidence="5" id="KW-0671">Queuosine biosynthesis</keyword>
<dbReference type="NCBIfam" id="TIGR00276">
    <property type="entry name" value="tRNA epoxyqueuosine(34) reductase QueG"/>
    <property type="match status" value="1"/>
</dbReference>
<evidence type="ECO:0000256" key="3">
    <source>
        <dbReference type="ARBA" id="ARBA00022694"/>
    </source>
</evidence>
<keyword evidence="4" id="KW-0479">Metal-binding</keyword>
<evidence type="ECO:0000256" key="8">
    <source>
        <dbReference type="ARBA" id="ARBA00023014"/>
    </source>
</evidence>
<dbReference type="EMBL" id="CP003359">
    <property type="protein sequence ID" value="AGB40336.1"/>
    <property type="molecule type" value="Genomic_DNA"/>
</dbReference>
<evidence type="ECO:0000256" key="4">
    <source>
        <dbReference type="ARBA" id="ARBA00022723"/>
    </source>
</evidence>
<gene>
    <name evidence="10" type="ordered locus">Halha_0327</name>
</gene>
<dbReference type="RefSeq" id="WP_015326062.1">
    <property type="nucleotide sequence ID" value="NC_019978.1"/>
</dbReference>
<evidence type="ECO:0000259" key="9">
    <source>
        <dbReference type="PROSITE" id="PS51379"/>
    </source>
</evidence>
<dbReference type="InterPro" id="IPR013542">
    <property type="entry name" value="QueG_DUF1730"/>
</dbReference>
<proteinExistence type="predicted"/>
<dbReference type="SUPFAM" id="SSF54862">
    <property type="entry name" value="4Fe-4S ferredoxins"/>
    <property type="match status" value="1"/>
</dbReference>
<dbReference type="HOGENOM" id="CLU_030790_2_0_9"/>
<dbReference type="OrthoDB" id="9784571at2"/>
<dbReference type="PANTHER" id="PTHR30002:SF4">
    <property type="entry name" value="EPOXYQUEUOSINE REDUCTASE"/>
    <property type="match status" value="1"/>
</dbReference>
<dbReference type="PROSITE" id="PS00198">
    <property type="entry name" value="4FE4S_FER_1"/>
    <property type="match status" value="1"/>
</dbReference>
<keyword evidence="1" id="KW-0004">4Fe-4S</keyword>
<dbReference type="Pfam" id="PF13646">
    <property type="entry name" value="HEAT_2"/>
    <property type="match status" value="1"/>
</dbReference>
<dbReference type="AlphaFoldDB" id="L0K5R4"/>
<keyword evidence="6" id="KW-0560">Oxidoreductase</keyword>